<dbReference type="Pfam" id="PF00795">
    <property type="entry name" value="CN_hydrolase"/>
    <property type="match status" value="1"/>
</dbReference>
<sequence>MPYMETIPGPSTEKLASCCRELGVHVVVGLLEIDDDKCFNAAVLVGPDGLVGKYRKNHLPFLGIDRFLDPGEGSFPVYKTAIGNIGMHICYDCNFPESARVMMLLGADILALPTNWPAGREKVAKHVVIARAYENKVHIVAVNRVGSERGTKFIGLSKIINAWGDTLAEAGGEYEQIIHGELSLAEAKEKHMVFKAGEFELDFLCDRRPELYGEITKVRKSSG</sequence>
<dbReference type="Gene3D" id="3.60.110.10">
    <property type="entry name" value="Carbon-nitrogen hydrolase"/>
    <property type="match status" value="1"/>
</dbReference>
<dbReference type="SUPFAM" id="SSF56317">
    <property type="entry name" value="Carbon-nitrogen hydrolase"/>
    <property type="match status" value="1"/>
</dbReference>
<proteinExistence type="predicted"/>
<dbReference type="GO" id="GO:0016811">
    <property type="term" value="F:hydrolase activity, acting on carbon-nitrogen (but not peptide) bonds, in linear amides"/>
    <property type="evidence" value="ECO:0007669"/>
    <property type="project" value="TreeGrafter"/>
</dbReference>
<comment type="caution">
    <text evidence="3">The sequence shown here is derived from an EMBL/GenBank/DDBJ whole genome shotgun (WGS) entry which is preliminary data.</text>
</comment>
<dbReference type="CDD" id="cd07197">
    <property type="entry name" value="nitrilase"/>
    <property type="match status" value="1"/>
</dbReference>
<protein>
    <recommendedName>
        <fullName evidence="2">CN hydrolase domain-containing protein</fullName>
    </recommendedName>
</protein>
<dbReference type="PROSITE" id="PS50263">
    <property type="entry name" value="CN_HYDROLASE"/>
    <property type="match status" value="1"/>
</dbReference>
<keyword evidence="1" id="KW-0378">Hydrolase</keyword>
<reference evidence="3" key="1">
    <citation type="journal article" date="2014" name="Front. Microbiol.">
        <title>High frequency of phylogenetically diverse reductive dehalogenase-homologous genes in deep subseafloor sedimentary metagenomes.</title>
        <authorList>
            <person name="Kawai M."/>
            <person name="Futagami T."/>
            <person name="Toyoda A."/>
            <person name="Takaki Y."/>
            <person name="Nishi S."/>
            <person name="Hori S."/>
            <person name="Arai W."/>
            <person name="Tsubouchi T."/>
            <person name="Morono Y."/>
            <person name="Uchiyama I."/>
            <person name="Ito T."/>
            <person name="Fujiyama A."/>
            <person name="Inagaki F."/>
            <person name="Takami H."/>
        </authorList>
    </citation>
    <scope>NUCLEOTIDE SEQUENCE</scope>
    <source>
        <strain evidence="3">Expedition CK06-06</strain>
    </source>
</reference>
<accession>X1KD44</accession>
<organism evidence="3">
    <name type="scientific">marine sediment metagenome</name>
    <dbReference type="NCBI Taxonomy" id="412755"/>
    <lineage>
        <taxon>unclassified sequences</taxon>
        <taxon>metagenomes</taxon>
        <taxon>ecological metagenomes</taxon>
    </lineage>
</organism>
<feature type="domain" description="CN hydrolase" evidence="2">
    <location>
        <begin position="1"/>
        <end position="184"/>
    </location>
</feature>
<dbReference type="InterPro" id="IPR050345">
    <property type="entry name" value="Aliph_Amidase/BUP"/>
</dbReference>
<name>X1KD44_9ZZZZ</name>
<dbReference type="EMBL" id="BARV01009834">
    <property type="protein sequence ID" value="GAI04578.1"/>
    <property type="molecule type" value="Genomic_DNA"/>
</dbReference>
<gene>
    <name evidence="3" type="ORF">S06H3_19247</name>
</gene>
<dbReference type="InterPro" id="IPR036526">
    <property type="entry name" value="C-N_Hydrolase_sf"/>
</dbReference>
<dbReference type="PANTHER" id="PTHR43674">
    <property type="entry name" value="NITRILASE C965.09-RELATED"/>
    <property type="match status" value="1"/>
</dbReference>
<dbReference type="InterPro" id="IPR003010">
    <property type="entry name" value="C-N_Hydrolase"/>
</dbReference>
<dbReference type="AlphaFoldDB" id="X1KD44"/>
<evidence type="ECO:0000313" key="3">
    <source>
        <dbReference type="EMBL" id="GAI04578.1"/>
    </source>
</evidence>
<dbReference type="PANTHER" id="PTHR43674:SF2">
    <property type="entry name" value="BETA-UREIDOPROPIONASE"/>
    <property type="match status" value="1"/>
</dbReference>
<evidence type="ECO:0000256" key="1">
    <source>
        <dbReference type="ARBA" id="ARBA00022801"/>
    </source>
</evidence>
<evidence type="ECO:0000259" key="2">
    <source>
        <dbReference type="PROSITE" id="PS50263"/>
    </source>
</evidence>